<name>A0A918SD89_9FLAO</name>
<gene>
    <name evidence="2" type="ORF">GCM10007103_17720</name>
</gene>
<feature type="transmembrane region" description="Helical" evidence="1">
    <location>
        <begin position="31"/>
        <end position="51"/>
    </location>
</feature>
<evidence type="ECO:0000256" key="1">
    <source>
        <dbReference type="SAM" id="Phobius"/>
    </source>
</evidence>
<evidence type="ECO:0000313" key="2">
    <source>
        <dbReference type="EMBL" id="GHA36644.1"/>
    </source>
</evidence>
<organism evidence="2 3">
    <name type="scientific">Salinimicrobium marinum</name>
    <dbReference type="NCBI Taxonomy" id="680283"/>
    <lineage>
        <taxon>Bacteria</taxon>
        <taxon>Pseudomonadati</taxon>
        <taxon>Bacteroidota</taxon>
        <taxon>Flavobacteriia</taxon>
        <taxon>Flavobacteriales</taxon>
        <taxon>Flavobacteriaceae</taxon>
        <taxon>Salinimicrobium</taxon>
    </lineage>
</organism>
<keyword evidence="3" id="KW-1185">Reference proteome</keyword>
<keyword evidence="1" id="KW-0812">Transmembrane</keyword>
<protein>
    <submittedName>
        <fullName evidence="2">Uncharacterized protein</fullName>
    </submittedName>
</protein>
<comment type="caution">
    <text evidence="2">The sequence shown here is derived from an EMBL/GenBank/DDBJ whole genome shotgun (WGS) entry which is preliminary data.</text>
</comment>
<evidence type="ECO:0000313" key="3">
    <source>
        <dbReference type="Proteomes" id="UP000610456"/>
    </source>
</evidence>
<accession>A0A918SD89</accession>
<dbReference type="AlphaFoldDB" id="A0A918SD89"/>
<dbReference type="EMBL" id="BMXB01000005">
    <property type="protein sequence ID" value="GHA36644.1"/>
    <property type="molecule type" value="Genomic_DNA"/>
</dbReference>
<keyword evidence="1" id="KW-1133">Transmembrane helix</keyword>
<dbReference type="RefSeq" id="WP_189604376.1">
    <property type="nucleotide sequence ID" value="NZ_BMXB01000005.1"/>
</dbReference>
<proteinExistence type="predicted"/>
<reference evidence="2" key="1">
    <citation type="journal article" date="2014" name="Int. J. Syst. Evol. Microbiol.">
        <title>Complete genome sequence of Corynebacterium casei LMG S-19264T (=DSM 44701T), isolated from a smear-ripened cheese.</title>
        <authorList>
            <consortium name="US DOE Joint Genome Institute (JGI-PGF)"/>
            <person name="Walter F."/>
            <person name="Albersmeier A."/>
            <person name="Kalinowski J."/>
            <person name="Ruckert C."/>
        </authorList>
    </citation>
    <scope>NUCLEOTIDE SEQUENCE</scope>
    <source>
        <strain evidence="2">KCTC 12719</strain>
    </source>
</reference>
<reference evidence="2" key="2">
    <citation type="submission" date="2020-09" db="EMBL/GenBank/DDBJ databases">
        <authorList>
            <person name="Sun Q."/>
            <person name="Kim S."/>
        </authorList>
    </citation>
    <scope>NUCLEOTIDE SEQUENCE</scope>
    <source>
        <strain evidence="2">KCTC 12719</strain>
    </source>
</reference>
<dbReference type="Proteomes" id="UP000610456">
    <property type="component" value="Unassembled WGS sequence"/>
</dbReference>
<sequence length="61" mass="7495">MAVQEHLPKDKQATPEQEWGFTFWEFIEGNWPYLLGILIILGIFLYARHSWRKRNEKRYKN</sequence>
<keyword evidence="1" id="KW-0472">Membrane</keyword>